<proteinExistence type="predicted"/>
<reference evidence="1 2" key="1">
    <citation type="journal article" date="2021" name="Genome Biol. Evol.">
        <title>Complete Genome Sequencing of a Novel Gloeobacter Species from a Waterfall Cave in Mexico.</title>
        <authorList>
            <person name="Saw J.H."/>
            <person name="Cardona T."/>
            <person name="Montejano G."/>
        </authorList>
    </citation>
    <scope>NUCLEOTIDE SEQUENCE [LARGE SCALE GENOMIC DNA]</scope>
    <source>
        <strain evidence="1">MG652769</strain>
    </source>
</reference>
<organism evidence="1 2">
    <name type="scientific">Gloeobacter morelensis MG652769</name>
    <dbReference type="NCBI Taxonomy" id="2781736"/>
    <lineage>
        <taxon>Bacteria</taxon>
        <taxon>Bacillati</taxon>
        <taxon>Cyanobacteriota</taxon>
        <taxon>Cyanophyceae</taxon>
        <taxon>Gloeobacterales</taxon>
        <taxon>Gloeobacteraceae</taxon>
        <taxon>Gloeobacter</taxon>
        <taxon>Gloeobacter morelensis</taxon>
    </lineage>
</organism>
<protein>
    <recommendedName>
        <fullName evidence="3">PRC-barrel domain-containing protein</fullName>
    </recommendedName>
</protein>
<dbReference type="RefSeq" id="WP_230842538.1">
    <property type="nucleotide sequence ID" value="NZ_CP063845.1"/>
</dbReference>
<sequence length="68" mass="7658">MEYVIVDARQRLIGTLRQVVPLTVGATFTTDAKDTYAVLNIDRASRGRNDVQTLTVVRIQNRMHQAAE</sequence>
<dbReference type="Proteomes" id="UP001054846">
    <property type="component" value="Chromosome"/>
</dbReference>
<name>A0ABY3PP26_9CYAN</name>
<gene>
    <name evidence="1" type="ORF">ISF26_03410</name>
</gene>
<accession>A0ABY3PP26</accession>
<dbReference type="EMBL" id="CP063845">
    <property type="protein sequence ID" value="UFP95313.1"/>
    <property type="molecule type" value="Genomic_DNA"/>
</dbReference>
<keyword evidence="2" id="KW-1185">Reference proteome</keyword>
<evidence type="ECO:0008006" key="3">
    <source>
        <dbReference type="Google" id="ProtNLM"/>
    </source>
</evidence>
<evidence type="ECO:0000313" key="1">
    <source>
        <dbReference type="EMBL" id="UFP95313.1"/>
    </source>
</evidence>
<evidence type="ECO:0000313" key="2">
    <source>
        <dbReference type="Proteomes" id="UP001054846"/>
    </source>
</evidence>